<dbReference type="InterPro" id="IPR057895">
    <property type="entry name" value="Mom"/>
</dbReference>
<name>A0ABS5ARU9_9PSEU</name>
<accession>A0ABS5ARU9</accession>
<dbReference type="Proteomes" id="UP001519363">
    <property type="component" value="Unassembled WGS sequence"/>
</dbReference>
<reference evidence="1 2" key="1">
    <citation type="submission" date="2021-03" db="EMBL/GenBank/DDBJ databases">
        <title>Sequencing the genomes of 1000 actinobacteria strains.</title>
        <authorList>
            <person name="Klenk H.-P."/>
        </authorList>
    </citation>
    <scope>NUCLEOTIDE SEQUENCE [LARGE SCALE GENOMIC DNA]</scope>
    <source>
        <strain evidence="1 2">DSM 44580</strain>
    </source>
</reference>
<evidence type="ECO:0008006" key="3">
    <source>
        <dbReference type="Google" id="ProtNLM"/>
    </source>
</evidence>
<gene>
    <name evidence="1" type="ORF">JOF53_007984</name>
</gene>
<evidence type="ECO:0000313" key="2">
    <source>
        <dbReference type="Proteomes" id="UP001519363"/>
    </source>
</evidence>
<proteinExistence type="predicted"/>
<organism evidence="1 2">
    <name type="scientific">Crossiella equi</name>
    <dbReference type="NCBI Taxonomy" id="130796"/>
    <lineage>
        <taxon>Bacteria</taxon>
        <taxon>Bacillati</taxon>
        <taxon>Actinomycetota</taxon>
        <taxon>Actinomycetes</taxon>
        <taxon>Pseudonocardiales</taxon>
        <taxon>Pseudonocardiaceae</taxon>
        <taxon>Crossiella</taxon>
    </lineage>
</organism>
<keyword evidence="2" id="KW-1185">Reference proteome</keyword>
<comment type="caution">
    <text evidence="1">The sequence shown here is derived from an EMBL/GenBank/DDBJ whole genome shotgun (WGS) entry which is preliminary data.</text>
</comment>
<dbReference type="EMBL" id="JAGIOO010000001">
    <property type="protein sequence ID" value="MBP2479112.1"/>
    <property type="molecule type" value="Genomic_DNA"/>
</dbReference>
<dbReference type="RefSeq" id="WP_086789209.1">
    <property type="nucleotide sequence ID" value="NZ_JAGIOO010000001.1"/>
</dbReference>
<dbReference type="Pfam" id="PF25680">
    <property type="entry name" value="Mom"/>
    <property type="match status" value="1"/>
</dbReference>
<sequence length="211" mass="23376">MPLLVAPCHVSAAQHAVRHWHYSQRMPAAGKNACFGVWEWGVFVGAVVVGRGATNNIGSPYGLSQAQCVELTRIALREHEQPVTRIVAAALRQLRAACPGLLAVVSYADTAHGHHGGIYQAGNWIYTGLTSPYNSYYRLTGGRVVHGRTLRHMAVNRPAGEKAEDFVRRTIDPEVQHLKVASLKHRYVLPLTKTMRRRIAHLAKPYPKPDH</sequence>
<protein>
    <recommendedName>
        <fullName evidence="3">Protein Mom</fullName>
    </recommendedName>
</protein>
<evidence type="ECO:0000313" key="1">
    <source>
        <dbReference type="EMBL" id="MBP2479112.1"/>
    </source>
</evidence>